<reference evidence="1" key="2">
    <citation type="journal article" date="2012" name="PLoS ONE">
        <title>A Deeply Branching Thermophilic Bacterium with an Ancient Acetyl-CoA Pathway Dominates a Subsurface Ecosystem.</title>
        <authorList>
            <person name="Takami H."/>
            <person name="Noguchi H."/>
            <person name="Takaki Y."/>
            <person name="Uchiyama I."/>
            <person name="Toyoda A."/>
            <person name="Nishi S."/>
            <person name="Chee G.-J."/>
            <person name="Arai W."/>
            <person name="Nunoura T."/>
            <person name="Itoh T."/>
            <person name="Hattori M."/>
            <person name="Takai K."/>
        </authorList>
    </citation>
    <scope>NUCLEOTIDE SEQUENCE</scope>
</reference>
<evidence type="ECO:0000313" key="1">
    <source>
        <dbReference type="EMBL" id="BAL56894.1"/>
    </source>
</evidence>
<sequence>MRQFFCRLVTLLEVQIPEGLEDPVLTADRLRALEGKQVKVPEEALYGRTLSLKRETLTGGLRIPYFK</sequence>
<organism evidence="1">
    <name type="scientific">uncultured prokaryote</name>
    <dbReference type="NCBI Taxonomy" id="198431"/>
    <lineage>
        <taxon>unclassified sequences</taxon>
        <taxon>environmental samples</taxon>
    </lineage>
</organism>
<protein>
    <submittedName>
        <fullName evidence="1">Uncharacterized protein</fullName>
    </submittedName>
</protein>
<dbReference type="EMBL" id="AP011761">
    <property type="protein sequence ID" value="BAL56894.1"/>
    <property type="molecule type" value="Genomic_DNA"/>
</dbReference>
<reference evidence="1" key="1">
    <citation type="journal article" date="2005" name="Environ. Microbiol.">
        <title>Genetic and functional properties of uncultivated thermophilic crenarchaeotes from a subsurface gold mine as revealed by analysis of genome fragments.</title>
        <authorList>
            <person name="Nunoura T."/>
            <person name="Hirayama H."/>
            <person name="Takami H."/>
            <person name="Oida H."/>
            <person name="Nishi S."/>
            <person name="Shimamura S."/>
            <person name="Suzuki Y."/>
            <person name="Inagaki F."/>
            <person name="Takai K."/>
            <person name="Nealson K.H."/>
            <person name="Horikoshi K."/>
        </authorList>
    </citation>
    <scope>NUCLEOTIDE SEQUENCE</scope>
</reference>
<name>H5SL58_9ZZZZ</name>
<gene>
    <name evidence="1" type="ORF">HGMM_F45C08C05</name>
</gene>
<dbReference type="AlphaFoldDB" id="H5SL58"/>
<proteinExistence type="predicted"/>
<accession>H5SL58</accession>